<dbReference type="InterPro" id="IPR050963">
    <property type="entry name" value="Sirohydro_Cobaltochel/CbiX"/>
</dbReference>
<dbReference type="PANTHER" id="PTHR33542">
    <property type="entry name" value="SIROHYDROCHLORIN FERROCHELATASE, CHLOROPLASTIC"/>
    <property type="match status" value="1"/>
</dbReference>
<proteinExistence type="predicted"/>
<evidence type="ECO:0000256" key="1">
    <source>
        <dbReference type="ARBA" id="ARBA00022723"/>
    </source>
</evidence>
<keyword evidence="4" id="KW-1185">Reference proteome</keyword>
<name>A0ABV3M355_9ACTN</name>
<comment type="caution">
    <text evidence="3">The sequence shown here is derived from an EMBL/GenBank/DDBJ whole genome shotgun (WGS) entry which is preliminary data.</text>
</comment>
<reference evidence="3 4" key="1">
    <citation type="submission" date="2024-06" db="EMBL/GenBank/DDBJ databases">
        <title>The Natural Products Discovery Center: Release of the First 8490 Sequenced Strains for Exploring Actinobacteria Biosynthetic Diversity.</title>
        <authorList>
            <person name="Kalkreuter E."/>
            <person name="Kautsar S.A."/>
            <person name="Yang D."/>
            <person name="Bader C.D."/>
            <person name="Teijaro C.N."/>
            <person name="Fluegel L."/>
            <person name="Davis C.M."/>
            <person name="Simpson J.R."/>
            <person name="Lauterbach L."/>
            <person name="Steele A.D."/>
            <person name="Gui C."/>
            <person name="Meng S."/>
            <person name="Li G."/>
            <person name="Viehrig K."/>
            <person name="Ye F."/>
            <person name="Su P."/>
            <person name="Kiefer A.F."/>
            <person name="Nichols A."/>
            <person name="Cepeda A.J."/>
            <person name="Yan W."/>
            <person name="Fan B."/>
            <person name="Jiang Y."/>
            <person name="Adhikari A."/>
            <person name="Zheng C.-J."/>
            <person name="Schuster L."/>
            <person name="Cowan T.M."/>
            <person name="Smanski M.J."/>
            <person name="Chevrette M.G."/>
            <person name="De Carvalho L.P.S."/>
            <person name="Shen B."/>
        </authorList>
    </citation>
    <scope>NUCLEOTIDE SEQUENCE [LARGE SCALE GENOMIC DNA]</scope>
    <source>
        <strain evidence="3 4">NPDC047833</strain>
    </source>
</reference>
<dbReference type="CDD" id="cd03416">
    <property type="entry name" value="CbiX_SirB_N"/>
    <property type="match status" value="1"/>
</dbReference>
<protein>
    <submittedName>
        <fullName evidence="3">CbiX/SirB N-terminal domain-containing protein</fullName>
    </submittedName>
</protein>
<sequence>MPPPLVLAVHGSTVPAATATLERLCAQVRHLCGVRPVVGHLSHQEPSLPQALDAAGPGAMLVPLLLGDGYHRTVDIPALVGDRDCVLAPGLGGDEEIAHALHERLREAERAAGGRADAVVLASAGSTHPGGNDGALAAARDLRAQLDECRGPVPVLTAYCAKSPPSVHAAVRRLYGHGCQRVAVVTHLLAPGRFTRVLPHTRAWVVTAPLADHPRLARLVASRYAEAAPVPAGRRTPAADEDVGPVRR</sequence>
<evidence type="ECO:0000256" key="2">
    <source>
        <dbReference type="ARBA" id="ARBA00023239"/>
    </source>
</evidence>
<dbReference type="EMBL" id="JBEYRS010000014">
    <property type="protein sequence ID" value="MEW2365965.1"/>
    <property type="molecule type" value="Genomic_DNA"/>
</dbReference>
<keyword evidence="1" id="KW-0479">Metal-binding</keyword>
<organism evidence="3 4">
    <name type="scientific">Streptomyces huasconensis</name>
    <dbReference type="NCBI Taxonomy" id="1854574"/>
    <lineage>
        <taxon>Bacteria</taxon>
        <taxon>Bacillati</taxon>
        <taxon>Actinomycetota</taxon>
        <taxon>Actinomycetes</taxon>
        <taxon>Kitasatosporales</taxon>
        <taxon>Streptomycetaceae</taxon>
        <taxon>Streptomyces</taxon>
    </lineage>
</organism>
<dbReference type="Proteomes" id="UP001553843">
    <property type="component" value="Unassembled WGS sequence"/>
</dbReference>
<dbReference type="RefSeq" id="WP_359650327.1">
    <property type="nucleotide sequence ID" value="NZ_JBEYRR010000012.1"/>
</dbReference>
<dbReference type="InterPro" id="IPR002762">
    <property type="entry name" value="CbiX-like"/>
</dbReference>
<accession>A0ABV3M355</accession>
<gene>
    <name evidence="3" type="ORF">AB0887_28975</name>
</gene>
<dbReference type="Pfam" id="PF01903">
    <property type="entry name" value="CbiX"/>
    <property type="match status" value="2"/>
</dbReference>
<dbReference type="PANTHER" id="PTHR33542:SF5">
    <property type="entry name" value="FERROCHELATASE CHE1"/>
    <property type="match status" value="1"/>
</dbReference>
<dbReference type="Gene3D" id="3.40.50.1400">
    <property type="match status" value="2"/>
</dbReference>
<dbReference type="SUPFAM" id="SSF53800">
    <property type="entry name" value="Chelatase"/>
    <property type="match status" value="1"/>
</dbReference>
<evidence type="ECO:0000313" key="4">
    <source>
        <dbReference type="Proteomes" id="UP001553843"/>
    </source>
</evidence>
<evidence type="ECO:0000313" key="3">
    <source>
        <dbReference type="EMBL" id="MEW2365965.1"/>
    </source>
</evidence>
<keyword evidence="2" id="KW-0456">Lyase</keyword>